<sequence>MSSEAFQQQELVHIERMIAELERMPGRRRGLAAHNPVMQPEYWRKRIHALMKSPDATETVVRHAAALLEKLAEPADRSPGFR</sequence>
<name>A0A7Z7N3A9_9BURK</name>
<accession>A0A7Z7N3A9</accession>
<keyword evidence="2" id="KW-1185">Reference proteome</keyword>
<dbReference type="AlphaFoldDB" id="A0A7Z7N3A9"/>
<evidence type="ECO:0000313" key="1">
    <source>
        <dbReference type="EMBL" id="SOE66458.1"/>
    </source>
</evidence>
<dbReference type="EMBL" id="OCSU01000001">
    <property type="protein sequence ID" value="SOE66458.1"/>
    <property type="molecule type" value="Genomic_DNA"/>
</dbReference>
<dbReference type="Proteomes" id="UP000219522">
    <property type="component" value="Unassembled WGS sequence"/>
</dbReference>
<proteinExistence type="predicted"/>
<organism evidence="1 2">
    <name type="scientific">Caballeronia arationis</name>
    <dbReference type="NCBI Taxonomy" id="1777142"/>
    <lineage>
        <taxon>Bacteria</taxon>
        <taxon>Pseudomonadati</taxon>
        <taxon>Pseudomonadota</taxon>
        <taxon>Betaproteobacteria</taxon>
        <taxon>Burkholderiales</taxon>
        <taxon>Burkholderiaceae</taxon>
        <taxon>Caballeronia</taxon>
    </lineage>
</organism>
<gene>
    <name evidence="1" type="ORF">SAMN05446927_3075</name>
</gene>
<dbReference type="OrthoDB" id="9010520at2"/>
<protein>
    <submittedName>
        <fullName evidence="1">Uncharacterized protein</fullName>
    </submittedName>
</protein>
<reference evidence="1 2" key="1">
    <citation type="submission" date="2017-09" db="EMBL/GenBank/DDBJ databases">
        <authorList>
            <person name="Varghese N."/>
            <person name="Submissions S."/>
        </authorList>
    </citation>
    <scope>NUCLEOTIDE SEQUENCE [LARGE SCALE GENOMIC DNA]</scope>
    <source>
        <strain evidence="1 2">OK806</strain>
    </source>
</reference>
<evidence type="ECO:0000313" key="2">
    <source>
        <dbReference type="Proteomes" id="UP000219522"/>
    </source>
</evidence>
<dbReference type="RefSeq" id="WP_143753576.1">
    <property type="nucleotide sequence ID" value="NZ_FCOG02000036.1"/>
</dbReference>
<comment type="caution">
    <text evidence="1">The sequence shown here is derived from an EMBL/GenBank/DDBJ whole genome shotgun (WGS) entry which is preliminary data.</text>
</comment>